<comment type="cofactor">
    <cofactor evidence="6">
        <name>Zn(2+)</name>
        <dbReference type="ChEBI" id="CHEBI:29105"/>
    </cofactor>
    <text evidence="6">Binds 1 zinc ion per subunit.</text>
</comment>
<evidence type="ECO:0000256" key="4">
    <source>
        <dbReference type="ARBA" id="ARBA00022833"/>
    </source>
</evidence>
<name>B2TBE8_PARPJ</name>
<evidence type="ECO:0000256" key="7">
    <source>
        <dbReference type="SAM" id="Phobius"/>
    </source>
</evidence>
<gene>
    <name evidence="9" type="ordered locus">Bphyt_6587</name>
</gene>
<protein>
    <recommendedName>
        <fullName evidence="8">Peptidase M48 domain-containing protein</fullName>
    </recommendedName>
</protein>
<dbReference type="GO" id="GO:0004222">
    <property type="term" value="F:metalloendopeptidase activity"/>
    <property type="evidence" value="ECO:0007669"/>
    <property type="project" value="InterPro"/>
</dbReference>
<dbReference type="KEGG" id="bpy:Bphyt_6587"/>
<keyword evidence="4 6" id="KW-0862">Zinc</keyword>
<accession>B2TBE8</accession>
<keyword evidence="7" id="KW-1133">Transmembrane helix</keyword>
<keyword evidence="2" id="KW-0479">Metal-binding</keyword>
<dbReference type="eggNOG" id="COG4783">
    <property type="taxonomic scope" value="Bacteria"/>
</dbReference>
<dbReference type="GO" id="GO:0046872">
    <property type="term" value="F:metal ion binding"/>
    <property type="evidence" value="ECO:0007669"/>
    <property type="project" value="UniProtKB-KW"/>
</dbReference>
<feature type="domain" description="Peptidase M48" evidence="8">
    <location>
        <begin position="2"/>
        <end position="55"/>
    </location>
</feature>
<keyword evidence="7" id="KW-0812">Transmembrane</keyword>
<dbReference type="AlphaFoldDB" id="B2TBE8"/>
<comment type="similarity">
    <text evidence="6">Belongs to the peptidase M48 family.</text>
</comment>
<evidence type="ECO:0000256" key="2">
    <source>
        <dbReference type="ARBA" id="ARBA00022723"/>
    </source>
</evidence>
<dbReference type="Proteomes" id="UP000001739">
    <property type="component" value="Chromosome 2"/>
</dbReference>
<reference evidence="9 10" key="1">
    <citation type="journal article" date="2011" name="J. Bacteriol.">
        <title>Complete genome sequence of the plant growth-promoting endophyte Burkholderia phytofirmans strain PsJN.</title>
        <authorList>
            <person name="Weilharter A."/>
            <person name="Mitter B."/>
            <person name="Shin M.V."/>
            <person name="Chain P.S."/>
            <person name="Nowak J."/>
            <person name="Sessitsch A."/>
        </authorList>
    </citation>
    <scope>NUCLEOTIDE SEQUENCE [LARGE SCALE GENOMIC DNA]</scope>
    <source>
        <strain evidence="10">DSM 17436 / LMG 22146 / PsJN</strain>
    </source>
</reference>
<evidence type="ECO:0000256" key="6">
    <source>
        <dbReference type="RuleBase" id="RU003983"/>
    </source>
</evidence>
<evidence type="ECO:0000256" key="5">
    <source>
        <dbReference type="ARBA" id="ARBA00023049"/>
    </source>
</evidence>
<keyword evidence="5 6" id="KW-0482">Metalloprotease</keyword>
<evidence type="ECO:0000256" key="1">
    <source>
        <dbReference type="ARBA" id="ARBA00022670"/>
    </source>
</evidence>
<dbReference type="Pfam" id="PF01435">
    <property type="entry name" value="Peptidase_M48"/>
    <property type="match status" value="1"/>
</dbReference>
<evidence type="ECO:0000313" key="10">
    <source>
        <dbReference type="Proteomes" id="UP000001739"/>
    </source>
</evidence>
<keyword evidence="3 6" id="KW-0378">Hydrolase</keyword>
<dbReference type="Gene3D" id="3.30.2010.10">
    <property type="entry name" value="Metalloproteases ('zincins'), catalytic domain"/>
    <property type="match status" value="1"/>
</dbReference>
<dbReference type="HOGENOM" id="CLU_2128808_0_0_4"/>
<evidence type="ECO:0000256" key="3">
    <source>
        <dbReference type="ARBA" id="ARBA00022801"/>
    </source>
</evidence>
<proteinExistence type="inferred from homology"/>
<evidence type="ECO:0000313" key="9">
    <source>
        <dbReference type="EMBL" id="ACD20886.1"/>
    </source>
</evidence>
<sequence>MVNALTLSGARMVIMRGLIERVGNADQLAGVMAHETGHIARRDPMVALFRGAGIGVISATLGIILVLPMCGRWLGDSWDCRIAARWSASPMRTAWPICKQAVCAAADSRVFLR</sequence>
<dbReference type="STRING" id="398527.Bphyt_6587"/>
<dbReference type="InterPro" id="IPR001915">
    <property type="entry name" value="Peptidase_M48"/>
</dbReference>
<dbReference type="EMBL" id="CP001053">
    <property type="protein sequence ID" value="ACD20886.1"/>
    <property type="molecule type" value="Genomic_DNA"/>
</dbReference>
<organism evidence="9 10">
    <name type="scientific">Paraburkholderia phytofirmans (strain DSM 17436 / LMG 22146 / PsJN)</name>
    <name type="common">Burkholderia phytofirmans</name>
    <dbReference type="NCBI Taxonomy" id="398527"/>
    <lineage>
        <taxon>Bacteria</taxon>
        <taxon>Pseudomonadati</taxon>
        <taxon>Pseudomonadota</taxon>
        <taxon>Betaproteobacteria</taxon>
        <taxon>Burkholderiales</taxon>
        <taxon>Burkholderiaceae</taxon>
        <taxon>Paraburkholderia</taxon>
    </lineage>
</organism>
<evidence type="ECO:0000259" key="8">
    <source>
        <dbReference type="Pfam" id="PF01435"/>
    </source>
</evidence>
<keyword evidence="1 6" id="KW-0645">Protease</keyword>
<dbReference type="GO" id="GO:0006508">
    <property type="term" value="P:proteolysis"/>
    <property type="evidence" value="ECO:0007669"/>
    <property type="project" value="UniProtKB-KW"/>
</dbReference>
<keyword evidence="7" id="KW-0472">Membrane</keyword>
<feature type="transmembrane region" description="Helical" evidence="7">
    <location>
        <begin position="47"/>
        <end position="67"/>
    </location>
</feature>